<feature type="compositionally biased region" description="Polar residues" evidence="1">
    <location>
        <begin position="576"/>
        <end position="604"/>
    </location>
</feature>
<feature type="region of interest" description="Disordered" evidence="1">
    <location>
        <begin position="233"/>
        <end position="279"/>
    </location>
</feature>
<feature type="compositionally biased region" description="Basic residues" evidence="1">
    <location>
        <begin position="235"/>
        <end position="244"/>
    </location>
</feature>
<feature type="compositionally biased region" description="Low complexity" evidence="1">
    <location>
        <begin position="619"/>
        <end position="630"/>
    </location>
</feature>
<feature type="compositionally biased region" description="Low complexity" evidence="1">
    <location>
        <begin position="526"/>
        <end position="538"/>
    </location>
</feature>
<keyword evidence="3" id="KW-1185">Reference proteome</keyword>
<evidence type="ECO:0000256" key="1">
    <source>
        <dbReference type="SAM" id="MobiDB-lite"/>
    </source>
</evidence>
<dbReference type="EMBL" id="CP111023">
    <property type="protein sequence ID" value="WAR22006.1"/>
    <property type="molecule type" value="Genomic_DNA"/>
</dbReference>
<dbReference type="PANTHER" id="PTHR13964">
    <property type="entry name" value="RBP-RELATED"/>
    <property type="match status" value="1"/>
</dbReference>
<feature type="compositionally biased region" description="Polar residues" evidence="1">
    <location>
        <begin position="552"/>
        <end position="565"/>
    </location>
</feature>
<evidence type="ECO:0000313" key="2">
    <source>
        <dbReference type="EMBL" id="WAR22006.1"/>
    </source>
</evidence>
<organism evidence="2 3">
    <name type="scientific">Mya arenaria</name>
    <name type="common">Soft-shell clam</name>
    <dbReference type="NCBI Taxonomy" id="6604"/>
    <lineage>
        <taxon>Eukaryota</taxon>
        <taxon>Metazoa</taxon>
        <taxon>Spiralia</taxon>
        <taxon>Lophotrochozoa</taxon>
        <taxon>Mollusca</taxon>
        <taxon>Bivalvia</taxon>
        <taxon>Autobranchia</taxon>
        <taxon>Heteroconchia</taxon>
        <taxon>Euheterodonta</taxon>
        <taxon>Imparidentia</taxon>
        <taxon>Neoheterodontei</taxon>
        <taxon>Myida</taxon>
        <taxon>Myoidea</taxon>
        <taxon>Myidae</taxon>
        <taxon>Mya</taxon>
    </lineage>
</organism>
<name>A0ABY7FM52_MYAAR</name>
<dbReference type="PANTHER" id="PTHR13964:SF44">
    <property type="entry name" value="ARID DOMAIN-CONTAINING PROTEIN"/>
    <property type="match status" value="1"/>
</dbReference>
<gene>
    <name evidence="2" type="ORF">MAR_015980</name>
</gene>
<feature type="compositionally biased region" description="Polar residues" evidence="1">
    <location>
        <begin position="267"/>
        <end position="279"/>
    </location>
</feature>
<sequence length="852" mass="93865">MEDVKVRKFGPTCGKHGSSTFFKAFKYKKDGKSKIISLGQFFFMKILDSIPICIAELQLVWEEKHSSSDLASVRLYFLPECTPDGRQPNHGEDEVLAYYEKIVLKLSDLASLIVHDVSWSEGRAAFMGLDYPMQPGHKELAEAFGMNKGKQPIDSDCSPDIIVMTYSRYCRYRCMLKRLEGCEDKWLKNALVCAIGGFAAQKENNRVYFCKDIFEHADLDDFELRCDHLAPNLKGRPRGRRKSSVRREGGGESEEENSSCSSSFSSNMDTANKIRTGSRATPLRNGFRIDKIKVSKDEQAFLIDLHQFMKRRNTAIGRIPSLGFKQKGRTLAPVKRKKLKPDILAGAHRYDIMGDNSRMEKKALGRKPFTAQKTVRELLHQNGIEPKDTNTSRLDMEHKENKLRASNNVPERRILESNTSNIGVKSEPSSGVANNVFSTSSSFQSDIKPLPATLLPVPNQARPMFYPQILPVGGAMSPMGMPFMIPSFNYQPISASIQSLPANVRNPVSIKEEQPLTALNKMAASASHNSSVSSGKSAMSNTVSRPMISPPSAHTFSVKTSSSALSPFPQRPITPAHTNNNKRQYPPSDSNKNFSHPMGNSSSVLGHESDVKRQKLHGSQSNIYSSPSSSGNLDAPVLDLSMKTMKAQEAKHHRGESLLFDASFTREGNFIPKSEPYDAPQDLSKKSQFNPMENVGERNLSCHKNVPLNVPHPHSMPYIKKEEPSPVNPETSESMTPQIGSKLFPGMTSMAGLPMDPSAMFHPAFPQQMLMGGLGLPGMSGGIPGMGGLFPTPLQLQQMIQGQVAGMGGFPFLRPDFLQGPVMFPGMNPGMFTSVAPSVIKSNPSGSTAGKR</sequence>
<protein>
    <submittedName>
        <fullName evidence="2">ARI5B-like protein</fullName>
    </submittedName>
</protein>
<evidence type="ECO:0000313" key="3">
    <source>
        <dbReference type="Proteomes" id="UP001164746"/>
    </source>
</evidence>
<proteinExistence type="predicted"/>
<dbReference type="InterPro" id="IPR051232">
    <property type="entry name" value="ARID/SWI1_ChromRemod"/>
</dbReference>
<feature type="region of interest" description="Disordered" evidence="1">
    <location>
        <begin position="526"/>
        <end position="632"/>
    </location>
</feature>
<dbReference type="Proteomes" id="UP001164746">
    <property type="component" value="Chromosome 12"/>
</dbReference>
<accession>A0ABY7FM52</accession>
<feature type="region of interest" description="Disordered" evidence="1">
    <location>
        <begin position="711"/>
        <end position="736"/>
    </location>
</feature>
<reference evidence="2" key="1">
    <citation type="submission" date="2022-11" db="EMBL/GenBank/DDBJ databases">
        <title>Centuries of genome instability and evolution in soft-shell clam transmissible cancer (bioRxiv).</title>
        <authorList>
            <person name="Hart S.F.M."/>
            <person name="Yonemitsu M.A."/>
            <person name="Giersch R.M."/>
            <person name="Beal B.F."/>
            <person name="Arriagada G."/>
            <person name="Davis B.W."/>
            <person name="Ostrander E.A."/>
            <person name="Goff S.P."/>
            <person name="Metzger M.J."/>
        </authorList>
    </citation>
    <scope>NUCLEOTIDE SEQUENCE</scope>
    <source>
        <strain evidence="2">MELC-2E11</strain>
        <tissue evidence="2">Siphon/mantle</tissue>
    </source>
</reference>